<dbReference type="Proteomes" id="UP000887563">
    <property type="component" value="Unplaced"/>
</dbReference>
<evidence type="ECO:0000256" key="3">
    <source>
        <dbReference type="SAM" id="SignalP"/>
    </source>
</evidence>
<feature type="transmembrane region" description="Helical" evidence="2">
    <location>
        <begin position="92"/>
        <end position="116"/>
    </location>
</feature>
<accession>A0A914NEI8</accession>
<evidence type="ECO:0000256" key="2">
    <source>
        <dbReference type="SAM" id="Phobius"/>
    </source>
</evidence>
<evidence type="ECO:0000313" key="4">
    <source>
        <dbReference type="Proteomes" id="UP000887563"/>
    </source>
</evidence>
<feature type="region of interest" description="Disordered" evidence="1">
    <location>
        <begin position="536"/>
        <end position="567"/>
    </location>
</feature>
<keyword evidence="4" id="KW-1185">Reference proteome</keyword>
<dbReference type="AlphaFoldDB" id="A0A914NEI8"/>
<sequence>MMLKALFSSFNSKAALLFTFFTFLLPNSNTNSIRIREESANPNFADLEELLYAANKDNEPHYMVKSYTVTGFVNWTFFNSSIEVPRNKEGEYAFVIMIGLDIFVVIFVLMFLGYAISKCFIKLREDYTELLIQKQANETQMETRGFQSYARSLALRGIQTKMRGRRQLRAIGRVSNLSRISIFEEKGFGKKKGPQTPITLSVYEKLSDSLREGLPVPPGFKKGKTVKSGLETDKQPDITIPAREELPKSLREVLSVSPDLKKDQKPAMTISEYEKLSNSLREGVPIPKGYKERELSATPVINDQETPVIQQQTKIQPIIKSSPSKLPQATKNKNNVQEEAKKSKKNETKIKEEKNTKKESKRSETIKTIPKVESKKVSQKTTKNSKEKKTVKTSIEENKPKTSEDQKTLKEEQKNVKTSPIVENKKKVTNQKENKKISTSNPKIEKKTANDEQKVKTSKIDKKATTTTMTTTKTLTPRVKEGGKNSNKKSTEIATPKNNQKTKVENLKENRNVSVKTFREEQKIKEEEILPKEFKKEEEIQKEEKNTTKLVDDEEGENSTTTGSLSD</sequence>
<feature type="compositionally biased region" description="Basic and acidic residues" evidence="1">
    <location>
        <begin position="536"/>
        <end position="551"/>
    </location>
</feature>
<feature type="compositionally biased region" description="Basic and acidic residues" evidence="1">
    <location>
        <begin position="423"/>
        <end position="436"/>
    </location>
</feature>
<keyword evidence="2" id="KW-0472">Membrane</keyword>
<feature type="compositionally biased region" description="Low complexity" evidence="1">
    <location>
        <begin position="306"/>
        <end position="320"/>
    </location>
</feature>
<feature type="compositionally biased region" description="Basic and acidic residues" evidence="1">
    <location>
        <begin position="384"/>
        <end position="415"/>
    </location>
</feature>
<protein>
    <submittedName>
        <fullName evidence="5">Uncharacterized protein</fullName>
    </submittedName>
</protein>
<organism evidence="4 5">
    <name type="scientific">Meloidogyne incognita</name>
    <name type="common">Southern root-knot nematode worm</name>
    <name type="synonym">Oxyuris incognita</name>
    <dbReference type="NCBI Taxonomy" id="6306"/>
    <lineage>
        <taxon>Eukaryota</taxon>
        <taxon>Metazoa</taxon>
        <taxon>Ecdysozoa</taxon>
        <taxon>Nematoda</taxon>
        <taxon>Chromadorea</taxon>
        <taxon>Rhabditida</taxon>
        <taxon>Tylenchina</taxon>
        <taxon>Tylenchomorpha</taxon>
        <taxon>Tylenchoidea</taxon>
        <taxon>Meloidogynidae</taxon>
        <taxon>Meloidogyninae</taxon>
        <taxon>Meloidogyne</taxon>
        <taxon>Meloidogyne incognita group</taxon>
    </lineage>
</organism>
<keyword evidence="2" id="KW-0812">Transmembrane</keyword>
<name>A0A914NEI8_MELIC</name>
<evidence type="ECO:0000313" key="5">
    <source>
        <dbReference type="WBParaSite" id="Minc3s05811g38864"/>
    </source>
</evidence>
<reference evidence="5" key="1">
    <citation type="submission" date="2022-11" db="UniProtKB">
        <authorList>
            <consortium name="WormBaseParasite"/>
        </authorList>
    </citation>
    <scope>IDENTIFICATION</scope>
</reference>
<feature type="region of interest" description="Disordered" evidence="1">
    <location>
        <begin position="302"/>
        <end position="502"/>
    </location>
</feature>
<feature type="chain" id="PRO_5037287442" evidence="3">
    <location>
        <begin position="31"/>
        <end position="567"/>
    </location>
</feature>
<feature type="compositionally biased region" description="Polar residues" evidence="1">
    <location>
        <begin position="492"/>
        <end position="501"/>
    </location>
</feature>
<keyword evidence="2" id="KW-1133">Transmembrane helix</keyword>
<dbReference type="WBParaSite" id="Minc3s05811g38864">
    <property type="protein sequence ID" value="Minc3s05811g38864"/>
    <property type="gene ID" value="Minc3s05811g38864"/>
</dbReference>
<feature type="compositionally biased region" description="Basic and acidic residues" evidence="1">
    <location>
        <begin position="443"/>
        <end position="464"/>
    </location>
</feature>
<feature type="compositionally biased region" description="Polar residues" evidence="1">
    <location>
        <begin position="321"/>
        <end position="335"/>
    </location>
</feature>
<proteinExistence type="predicted"/>
<keyword evidence="3" id="KW-0732">Signal</keyword>
<feature type="signal peptide" evidence="3">
    <location>
        <begin position="1"/>
        <end position="30"/>
    </location>
</feature>
<feature type="compositionally biased region" description="Low complexity" evidence="1">
    <location>
        <begin position="465"/>
        <end position="476"/>
    </location>
</feature>
<evidence type="ECO:0000256" key="1">
    <source>
        <dbReference type="SAM" id="MobiDB-lite"/>
    </source>
</evidence>
<feature type="compositionally biased region" description="Polar residues" evidence="1">
    <location>
        <begin position="558"/>
        <end position="567"/>
    </location>
</feature>
<feature type="compositionally biased region" description="Basic and acidic residues" evidence="1">
    <location>
        <begin position="336"/>
        <end position="376"/>
    </location>
</feature>